<evidence type="ECO:0000313" key="2">
    <source>
        <dbReference type="Proteomes" id="UP001596166"/>
    </source>
</evidence>
<dbReference type="Proteomes" id="UP001596166">
    <property type="component" value="Unassembled WGS sequence"/>
</dbReference>
<gene>
    <name evidence="1" type="ORF">ACFPMG_00995</name>
</gene>
<accession>A0ABW0FYS8</accession>
<dbReference type="RefSeq" id="WP_376993396.1">
    <property type="nucleotide sequence ID" value="NZ_JBHSLC010000002.1"/>
</dbReference>
<organism evidence="1 2">
    <name type="scientific">Azospirillum himalayense</name>
    <dbReference type="NCBI Taxonomy" id="654847"/>
    <lineage>
        <taxon>Bacteria</taxon>
        <taxon>Pseudomonadati</taxon>
        <taxon>Pseudomonadota</taxon>
        <taxon>Alphaproteobacteria</taxon>
        <taxon>Rhodospirillales</taxon>
        <taxon>Azospirillaceae</taxon>
        <taxon>Azospirillum</taxon>
    </lineage>
</organism>
<protein>
    <submittedName>
        <fullName evidence="1">Uncharacterized protein</fullName>
    </submittedName>
</protein>
<sequence length="92" mass="10523">MGDMTPEQRAEWLVGSLVDDFVINDVQSGEVERRIATAIRDAEERGRLAERERCAMWLDFYDGRGKRRAEAIRLGDHCAAAIREAGERESER</sequence>
<name>A0ABW0FYS8_9PROT</name>
<keyword evidence="2" id="KW-1185">Reference proteome</keyword>
<comment type="caution">
    <text evidence="1">The sequence shown here is derived from an EMBL/GenBank/DDBJ whole genome shotgun (WGS) entry which is preliminary data.</text>
</comment>
<dbReference type="EMBL" id="JBHSLC010000002">
    <property type="protein sequence ID" value="MFC5353570.1"/>
    <property type="molecule type" value="Genomic_DNA"/>
</dbReference>
<reference evidence="2" key="1">
    <citation type="journal article" date="2019" name="Int. J. Syst. Evol. Microbiol.">
        <title>The Global Catalogue of Microorganisms (GCM) 10K type strain sequencing project: providing services to taxonomists for standard genome sequencing and annotation.</title>
        <authorList>
            <consortium name="The Broad Institute Genomics Platform"/>
            <consortium name="The Broad Institute Genome Sequencing Center for Infectious Disease"/>
            <person name="Wu L."/>
            <person name="Ma J."/>
        </authorList>
    </citation>
    <scope>NUCLEOTIDE SEQUENCE [LARGE SCALE GENOMIC DNA]</scope>
    <source>
        <strain evidence="2">CCUG 58760</strain>
    </source>
</reference>
<evidence type="ECO:0000313" key="1">
    <source>
        <dbReference type="EMBL" id="MFC5353570.1"/>
    </source>
</evidence>
<proteinExistence type="predicted"/>